<gene>
    <name evidence="4" type="primary">LOC111015845</name>
</gene>
<comment type="subcellular location">
    <subcellularLocation>
        <location evidence="1">Secreted</location>
        <location evidence="1">Cell wall</location>
    </subcellularLocation>
</comment>
<evidence type="ECO:0000256" key="1">
    <source>
        <dbReference type="ARBA" id="ARBA00004191"/>
    </source>
</evidence>
<dbReference type="Gene3D" id="2.160.20.10">
    <property type="entry name" value="Single-stranded right-handed beta-helix, Pectin lyase-like"/>
    <property type="match status" value="1"/>
</dbReference>
<proteinExistence type="predicted"/>
<dbReference type="PANTHER" id="PTHR33928:SF7">
    <property type="entry name" value="POLYGALACTURONASE QRT3"/>
    <property type="match status" value="1"/>
</dbReference>
<evidence type="ECO:0000313" key="4">
    <source>
        <dbReference type="RefSeq" id="XP_022146708.1"/>
    </source>
</evidence>
<keyword evidence="3" id="KW-1185">Reference proteome</keyword>
<dbReference type="Proteomes" id="UP000504603">
    <property type="component" value="Unplaced"/>
</dbReference>
<evidence type="ECO:0000256" key="2">
    <source>
        <dbReference type="ARBA" id="ARBA00022512"/>
    </source>
</evidence>
<dbReference type="PANTHER" id="PTHR33928">
    <property type="entry name" value="POLYGALACTURONASE QRT3"/>
    <property type="match status" value="1"/>
</dbReference>
<reference evidence="4" key="1">
    <citation type="submission" date="2025-08" db="UniProtKB">
        <authorList>
            <consortium name="RefSeq"/>
        </authorList>
    </citation>
    <scope>IDENTIFICATION</scope>
    <source>
        <strain evidence="4">OHB3-1</strain>
    </source>
</reference>
<organism evidence="3 4">
    <name type="scientific">Momordica charantia</name>
    <name type="common">Bitter gourd</name>
    <name type="synonym">Balsam pear</name>
    <dbReference type="NCBI Taxonomy" id="3673"/>
    <lineage>
        <taxon>Eukaryota</taxon>
        <taxon>Viridiplantae</taxon>
        <taxon>Streptophyta</taxon>
        <taxon>Embryophyta</taxon>
        <taxon>Tracheophyta</taxon>
        <taxon>Spermatophyta</taxon>
        <taxon>Magnoliopsida</taxon>
        <taxon>eudicotyledons</taxon>
        <taxon>Gunneridae</taxon>
        <taxon>Pentapetalae</taxon>
        <taxon>rosids</taxon>
        <taxon>fabids</taxon>
        <taxon>Cucurbitales</taxon>
        <taxon>Cucurbitaceae</taxon>
        <taxon>Momordiceae</taxon>
        <taxon>Momordica</taxon>
    </lineage>
</organism>
<dbReference type="InterPro" id="IPR011050">
    <property type="entry name" value="Pectin_lyase_fold/virulence"/>
</dbReference>
<protein>
    <submittedName>
        <fullName evidence="4">Polygalacturonase QRT3-like isoform X1</fullName>
    </submittedName>
</protein>
<evidence type="ECO:0000313" key="3">
    <source>
        <dbReference type="Proteomes" id="UP000504603"/>
    </source>
</evidence>
<dbReference type="SUPFAM" id="SSF51126">
    <property type="entry name" value="Pectin lyase-like"/>
    <property type="match status" value="1"/>
</dbReference>
<sequence>MPPTFNLKLLFLSLPIKACSIRFSRETAMAKELAAALIFTLWLPAMLLWTSESASPSTVHLSSPAPAAQVSGRSRHYNRHLAKLQKLKASLPVRRDSLSIAPTPTPPSFQAPGGARVYHVTAYGADPTGRVDSTESLLRALSDAYGSPGEGWLMDGIRNLGGAHINLDGGNYLISRPLRLPGAGVGNIVIQGGSLRASDDFPSDGYLIDLSPSSSSSPSSPVAKIKKQKERKSMEVVKLASSSSYNYEYITFRDLLLDSNYRGGGISIINSLRTSIDNCYITHFTTTGISVQSGHETFIRSSFLGQHITAGADPGERNFSGTGISLIGNDNSVTDVVVFSAATAILVSGQANILTGVHCYNKATGFGGTGIYLKLPGLTQTRIVNSYMDYTGIVAEDPVQLHISNTFFLGDASITLKSINGVVNGLNIVDNMFSGSDRGVPIVKLDQSKSAFREINQVVIERNNARGMQIKSTAASAESQGNGTSWIIDFNPILLFPNLIRNVQYSFRSSGEGFPKHVVRNVSENRVVIESDVAVAGSVFATVDQGHRFSVVFCEEK</sequence>
<keyword evidence="2" id="KW-0134">Cell wall</keyword>
<dbReference type="FunFam" id="2.160.20.10:FF:000046">
    <property type="entry name" value="Polygalacturonase QRT3"/>
    <property type="match status" value="1"/>
</dbReference>
<dbReference type="AlphaFoldDB" id="A0A6J1CZ95"/>
<accession>A0A6J1CZ95</accession>
<name>A0A6J1CZ95_MOMCH</name>
<dbReference type="GeneID" id="111015845"/>
<dbReference type="RefSeq" id="XP_022146708.1">
    <property type="nucleotide sequence ID" value="XM_022291016.1"/>
</dbReference>
<dbReference type="GO" id="GO:0004650">
    <property type="term" value="F:polygalacturonase activity"/>
    <property type="evidence" value="ECO:0007669"/>
    <property type="project" value="InterPro"/>
</dbReference>
<dbReference type="InterPro" id="IPR012334">
    <property type="entry name" value="Pectin_lyas_fold"/>
</dbReference>
<keyword evidence="2" id="KW-0964">Secreted</keyword>
<dbReference type="InterPro" id="IPR039279">
    <property type="entry name" value="QRT3-like"/>
</dbReference>
<dbReference type="KEGG" id="mcha:111015845"/>
<dbReference type="OrthoDB" id="1046782at2759"/>